<gene>
    <name evidence="2" type="ORF">AB1Y20_020326</name>
</gene>
<proteinExistence type="predicted"/>
<evidence type="ECO:0000313" key="2">
    <source>
        <dbReference type="EMBL" id="KAL1525469.1"/>
    </source>
</evidence>
<evidence type="ECO:0000313" key="3">
    <source>
        <dbReference type="Proteomes" id="UP001515480"/>
    </source>
</evidence>
<feature type="region of interest" description="Disordered" evidence="1">
    <location>
        <begin position="90"/>
        <end position="147"/>
    </location>
</feature>
<keyword evidence="3" id="KW-1185">Reference proteome</keyword>
<dbReference type="Proteomes" id="UP001515480">
    <property type="component" value="Unassembled WGS sequence"/>
</dbReference>
<protein>
    <submittedName>
        <fullName evidence="2">Uncharacterized protein</fullName>
    </submittedName>
</protein>
<sequence>MGEEGDWAMLADRIAVRVAAAANEGLGRATPTRPMAAAQSPEVRRSPRILRQKPAGRREDGARASPPHVAVRTTNNNTIINMFNRMPARRAAGDAASTPPAVTGAGAPHCPAAAQRTGENIPLAGLERERSSKRKKPEGPRGRSKSR</sequence>
<comment type="caution">
    <text evidence="2">The sequence shown here is derived from an EMBL/GenBank/DDBJ whole genome shotgun (WGS) entry which is preliminary data.</text>
</comment>
<reference evidence="2 3" key="1">
    <citation type="journal article" date="2024" name="Science">
        <title>Giant polyketide synthase enzymes in the biosynthesis of giant marine polyether toxins.</title>
        <authorList>
            <person name="Fallon T.R."/>
            <person name="Shende V.V."/>
            <person name="Wierzbicki I.H."/>
            <person name="Pendleton A.L."/>
            <person name="Watervoot N.F."/>
            <person name="Auber R.P."/>
            <person name="Gonzalez D.J."/>
            <person name="Wisecaver J.H."/>
            <person name="Moore B.S."/>
        </authorList>
    </citation>
    <scope>NUCLEOTIDE SEQUENCE [LARGE SCALE GENOMIC DNA]</scope>
    <source>
        <strain evidence="2 3">12B1</strain>
    </source>
</reference>
<dbReference type="AlphaFoldDB" id="A0AB34JUT4"/>
<feature type="compositionally biased region" description="Basic residues" evidence="1">
    <location>
        <begin position="131"/>
        <end position="147"/>
    </location>
</feature>
<accession>A0AB34JUT4</accession>
<dbReference type="EMBL" id="JBGBPQ010000004">
    <property type="protein sequence ID" value="KAL1525469.1"/>
    <property type="molecule type" value="Genomic_DNA"/>
</dbReference>
<organism evidence="2 3">
    <name type="scientific">Prymnesium parvum</name>
    <name type="common">Toxic golden alga</name>
    <dbReference type="NCBI Taxonomy" id="97485"/>
    <lineage>
        <taxon>Eukaryota</taxon>
        <taxon>Haptista</taxon>
        <taxon>Haptophyta</taxon>
        <taxon>Prymnesiophyceae</taxon>
        <taxon>Prymnesiales</taxon>
        <taxon>Prymnesiaceae</taxon>
        <taxon>Prymnesium</taxon>
    </lineage>
</organism>
<feature type="region of interest" description="Disordered" evidence="1">
    <location>
        <begin position="25"/>
        <end position="77"/>
    </location>
</feature>
<evidence type="ECO:0000256" key="1">
    <source>
        <dbReference type="SAM" id="MobiDB-lite"/>
    </source>
</evidence>
<name>A0AB34JUT4_PRYPA</name>
<feature type="compositionally biased region" description="Basic residues" evidence="1">
    <location>
        <begin position="46"/>
        <end position="55"/>
    </location>
</feature>